<evidence type="ECO:0000256" key="2">
    <source>
        <dbReference type="SAM" id="Phobius"/>
    </source>
</evidence>
<evidence type="ECO:0000256" key="1">
    <source>
        <dbReference type="SAM" id="MobiDB-lite"/>
    </source>
</evidence>
<dbReference type="PANTHER" id="PTHR28597:SF1">
    <property type="entry name" value="VOLTAGE-DEPENDENT CALCIUM CHANNEL BETA SUBUNIT-ASSOCIATED REGULATORY PROTEIN"/>
    <property type="match status" value="1"/>
</dbReference>
<feature type="region of interest" description="Disordered" evidence="1">
    <location>
        <begin position="425"/>
        <end position="463"/>
    </location>
</feature>
<feature type="transmembrane region" description="Helical" evidence="2">
    <location>
        <begin position="95"/>
        <end position="119"/>
    </location>
</feature>
<feature type="compositionally biased region" description="Low complexity" evidence="1">
    <location>
        <begin position="247"/>
        <end position="256"/>
    </location>
</feature>
<feature type="region of interest" description="Disordered" evidence="1">
    <location>
        <begin position="244"/>
        <end position="283"/>
    </location>
</feature>
<dbReference type="InterPro" id="IPR037658">
    <property type="entry name" value="CBARP"/>
</dbReference>
<dbReference type="GO" id="GO:0005886">
    <property type="term" value="C:plasma membrane"/>
    <property type="evidence" value="ECO:0007669"/>
    <property type="project" value="TreeGrafter"/>
</dbReference>
<dbReference type="GO" id="GO:0030141">
    <property type="term" value="C:secretory granule"/>
    <property type="evidence" value="ECO:0007669"/>
    <property type="project" value="TreeGrafter"/>
</dbReference>
<keyword evidence="2" id="KW-0812">Transmembrane</keyword>
<dbReference type="AlphaFoldDB" id="A0A2G9S913"/>
<dbReference type="EMBL" id="KV925692">
    <property type="protein sequence ID" value="PIO36659.1"/>
    <property type="molecule type" value="Genomic_DNA"/>
</dbReference>
<name>A0A2G9S913_AQUCT</name>
<feature type="compositionally biased region" description="Polar residues" evidence="1">
    <location>
        <begin position="261"/>
        <end position="270"/>
    </location>
</feature>
<gene>
    <name evidence="3" type="ORF">AB205_0166380</name>
</gene>
<proteinExistence type="predicted"/>
<feature type="compositionally biased region" description="Basic and acidic residues" evidence="1">
    <location>
        <begin position="671"/>
        <end position="683"/>
    </location>
</feature>
<feature type="region of interest" description="Disordered" evidence="1">
    <location>
        <begin position="382"/>
        <end position="407"/>
    </location>
</feature>
<feature type="compositionally biased region" description="Basic and acidic residues" evidence="1">
    <location>
        <begin position="514"/>
        <end position="528"/>
    </location>
</feature>
<feature type="region of interest" description="Disordered" evidence="1">
    <location>
        <begin position="646"/>
        <end position="759"/>
    </location>
</feature>
<organism evidence="3">
    <name type="scientific">Aquarana catesbeiana</name>
    <name type="common">American bullfrog</name>
    <name type="synonym">Rana catesbeiana</name>
    <dbReference type="NCBI Taxonomy" id="8400"/>
    <lineage>
        <taxon>Eukaryota</taxon>
        <taxon>Metazoa</taxon>
        <taxon>Chordata</taxon>
        <taxon>Craniata</taxon>
        <taxon>Vertebrata</taxon>
        <taxon>Euteleostomi</taxon>
        <taxon>Amphibia</taxon>
        <taxon>Batrachia</taxon>
        <taxon>Anura</taxon>
        <taxon>Neobatrachia</taxon>
        <taxon>Ranoidea</taxon>
        <taxon>Ranidae</taxon>
        <taxon>Aquarana</taxon>
    </lineage>
</organism>
<accession>A0A2G9S913</accession>
<feature type="compositionally biased region" description="Basic residues" evidence="1">
    <location>
        <begin position="646"/>
        <end position="655"/>
    </location>
</feature>
<feature type="compositionally biased region" description="Basic and acidic residues" evidence="1">
    <location>
        <begin position="547"/>
        <end position="561"/>
    </location>
</feature>
<feature type="compositionally biased region" description="Basic and acidic residues" evidence="1">
    <location>
        <begin position="487"/>
        <end position="496"/>
    </location>
</feature>
<dbReference type="GO" id="GO:0044325">
    <property type="term" value="F:transmembrane transporter binding"/>
    <property type="evidence" value="ECO:0007669"/>
    <property type="project" value="InterPro"/>
</dbReference>
<keyword evidence="2" id="KW-0472">Membrane</keyword>
<reference evidence="3" key="1">
    <citation type="submission" date="2017-08" db="EMBL/GenBank/DDBJ databases">
        <title>Assembly of the North American Bullfrog Genome.</title>
        <authorList>
            <person name="Warren R.L."/>
            <person name="Vandervalk B.P."/>
            <person name="Kucuk E."/>
            <person name="Birol I."/>
            <person name="Helbing C."/>
            <person name="Pandoh P."/>
            <person name="Behsaz B."/>
            <person name="Mohamadi H."/>
            <person name="Chu J."/>
            <person name="Jackman S."/>
            <person name="Hammond S.A."/>
            <person name="Veldhoen N."/>
            <person name="Kirk H."/>
            <person name="Zhao Y."/>
            <person name="Coope R."/>
            <person name="Pleasance S."/>
            <person name="Moore R."/>
            <person name="Holt R."/>
        </authorList>
    </citation>
    <scope>NUCLEOTIDE SEQUENCE</scope>
    <source>
        <strain evidence="3">Bruno</strain>
        <tissue evidence="3">Liver</tissue>
    </source>
</reference>
<feature type="region of interest" description="Disordered" evidence="1">
    <location>
        <begin position="481"/>
        <end position="561"/>
    </location>
</feature>
<dbReference type="PANTHER" id="PTHR28597">
    <property type="entry name" value="VOLTAGE-DEPENDENT CALCIUM CHANNEL BETA SUBUNIT-ASSOCIATED REGULATORY PROTEIN"/>
    <property type="match status" value="1"/>
</dbReference>
<dbReference type="OrthoDB" id="6247020at2759"/>
<evidence type="ECO:0008006" key="4">
    <source>
        <dbReference type="Google" id="ProtNLM"/>
    </source>
</evidence>
<feature type="region of interest" description="Disordered" evidence="1">
    <location>
        <begin position="304"/>
        <end position="343"/>
    </location>
</feature>
<dbReference type="GO" id="GO:0045955">
    <property type="term" value="P:negative regulation of calcium ion-dependent exocytosis"/>
    <property type="evidence" value="ECO:0007669"/>
    <property type="project" value="TreeGrafter"/>
</dbReference>
<sequence length="801" mass="87913">MGAGLSCIVYVNRRTQSSSEVSLQVDPQRKLPMVAHQEKEGPRAPAGEEQKKIRATLCNTISQSRCQIMSNESPPWENITDSSTAAPAAPSHDGYVLLLVLLSIFIGGTLLLLIGVLILCRRCCDSHLRLSRPSDDAEKTNTSYVDESQPTHDITIRIEDAESLSASGLRDAESEKFLCTASSGRRVSFNEGALCGQERRERERGRRYTLTEGDFHYLKNARLTFPPLPSLPPTALHILTIHESEGGESSSSGGASETHHTSPSKSNISIYQPPRSPPTPLTRLSLSLTSALPGDAYNSVADTSFMETPTHSPPSPRQSPGKARFDHSSHLPPGGASSDVGTTRSHGAVLHFFSRLRRHASLEGASPYLKIKKWKLGSVQRASSLDTRGSPKRHQFQRQRAASESAERDDIIQYIAHTQDSAFASNQGSYIPHGTPSHSLGRLDHGEDGSLADVGSTEQGQLPPQCDIWSLRASLELCASDQSSSNNDRDSVRSDAESVSSLSGLPSLASQDLPDGRPGKGTEPETGSRKLLQMDSGYASIEAPCRPPEESASPHRDKTASEKRLFFTHGGRKGTVFESLEGRLYEQGAAGGEEETFPHHTQAISPQDAITRRDYSIDEKTDALFNEFLRHDPQYDDSPMRIKHRSRAHLRKQWQRTKQYSDPGIRFPPALDRHRASPLRRGDSTSYLPETRYHSTLPRIASTTDEEGADSCPLSPASLTPEDKIQAIEEEPYEHGPAPEEPRPPTENPDQDYGYGPQTTELLDKIGAGLEERLYPFVQRTACSPERLCTVAHISPDHSPV</sequence>
<feature type="compositionally biased region" description="Basic and acidic residues" evidence="1">
    <location>
        <begin position="721"/>
        <end position="744"/>
    </location>
</feature>
<keyword evidence="2" id="KW-1133">Transmembrane helix</keyword>
<feature type="compositionally biased region" description="Polar residues" evidence="1">
    <location>
        <begin position="497"/>
        <end position="510"/>
    </location>
</feature>
<evidence type="ECO:0000313" key="3">
    <source>
        <dbReference type="EMBL" id="PIO36659.1"/>
    </source>
</evidence>
<protein>
    <recommendedName>
        <fullName evidence="4">Protein Dos</fullName>
    </recommendedName>
</protein>
<feature type="non-terminal residue" evidence="3">
    <location>
        <position position="801"/>
    </location>
</feature>